<comment type="caution">
    <text evidence="1">The sequence shown here is derived from an EMBL/GenBank/DDBJ whole genome shotgun (WGS) entry which is preliminary data.</text>
</comment>
<sequence>MAATALLFLLITSLFIPSYTHDIQSPDQEAFISIVISQQGLDFLKNLLVTKTISSIIPLNLPRIEKTVKVPFLGYVRMRLSNITLHEIDVLSSYVKPGDTGVAIIASGTTCNLSSSWYYQYSSWLLPVEIVDRGGASVQVEGMQVGLTLGLENQNGTLKLSLINCGCYVKDVSIKLDGGASWLYQGMLDAFEEQIGAAVENAITKKLREGILKLDSFLQSLPKEVPVDDNASLNVTFVKDPLLSNSSIGFDINGLFTARKKFLVPMNKYQSSQPSVFCKDSSKMLGISLDEAVFNSASALYYDDIHGSGSVKISGNKLGGSLKLNYFSMSLKWSNIGNLRLYLVQPVMWTLIQTVFLPYANAKLGQGFPLPIVHGFTLKNAEIVCSRSKTTVCGDVEYSELQDLNQIMFT</sequence>
<accession>A0ACB7GPI5</accession>
<proteinExistence type="predicted"/>
<dbReference type="Proteomes" id="UP000091857">
    <property type="component" value="Chromosome 12"/>
</dbReference>
<reference evidence="2" key="1">
    <citation type="journal article" date="2016" name="Nat. Biotechnol.">
        <title>Sequencing wild and cultivated cassava and related species reveals extensive interspecific hybridization and genetic diversity.</title>
        <authorList>
            <person name="Bredeson J.V."/>
            <person name="Lyons J.B."/>
            <person name="Prochnik S.E."/>
            <person name="Wu G.A."/>
            <person name="Ha C.M."/>
            <person name="Edsinger-Gonzales E."/>
            <person name="Grimwood J."/>
            <person name="Schmutz J."/>
            <person name="Rabbi I.Y."/>
            <person name="Egesi C."/>
            <person name="Nauluvula P."/>
            <person name="Lebot V."/>
            <person name="Ndunguru J."/>
            <person name="Mkamilo G."/>
            <person name="Bart R.S."/>
            <person name="Setter T.L."/>
            <person name="Gleadow R.M."/>
            <person name="Kulakow P."/>
            <person name="Ferguson M.E."/>
            <person name="Rounsley S."/>
            <person name="Rokhsar D.S."/>
        </authorList>
    </citation>
    <scope>NUCLEOTIDE SEQUENCE [LARGE SCALE GENOMIC DNA]</scope>
    <source>
        <strain evidence="2">cv. AM560-2</strain>
    </source>
</reference>
<protein>
    <submittedName>
        <fullName evidence="1">Uncharacterized protein</fullName>
    </submittedName>
</protein>
<evidence type="ECO:0000313" key="1">
    <source>
        <dbReference type="EMBL" id="KAG8642117.1"/>
    </source>
</evidence>
<gene>
    <name evidence="1" type="ORF">MANES_12G056200v8</name>
</gene>
<name>A0ACB7GPI5_MANES</name>
<dbReference type="EMBL" id="CM004398">
    <property type="protein sequence ID" value="KAG8642117.1"/>
    <property type="molecule type" value="Genomic_DNA"/>
</dbReference>
<keyword evidence="2" id="KW-1185">Reference proteome</keyword>
<organism evidence="1 2">
    <name type="scientific">Manihot esculenta</name>
    <name type="common">Cassava</name>
    <name type="synonym">Jatropha manihot</name>
    <dbReference type="NCBI Taxonomy" id="3983"/>
    <lineage>
        <taxon>Eukaryota</taxon>
        <taxon>Viridiplantae</taxon>
        <taxon>Streptophyta</taxon>
        <taxon>Embryophyta</taxon>
        <taxon>Tracheophyta</taxon>
        <taxon>Spermatophyta</taxon>
        <taxon>Magnoliopsida</taxon>
        <taxon>eudicotyledons</taxon>
        <taxon>Gunneridae</taxon>
        <taxon>Pentapetalae</taxon>
        <taxon>rosids</taxon>
        <taxon>fabids</taxon>
        <taxon>Malpighiales</taxon>
        <taxon>Euphorbiaceae</taxon>
        <taxon>Crotonoideae</taxon>
        <taxon>Manihoteae</taxon>
        <taxon>Manihot</taxon>
    </lineage>
</organism>
<evidence type="ECO:0000313" key="2">
    <source>
        <dbReference type="Proteomes" id="UP000091857"/>
    </source>
</evidence>